<reference evidence="8 9" key="1">
    <citation type="journal article" date="2009" name="Appl. Environ. Microbiol.">
        <title>Three genomes from the phylum Acidobacteria provide insight into the lifestyles of these microorganisms in soils.</title>
        <authorList>
            <person name="Ward N.L."/>
            <person name="Challacombe J.F."/>
            <person name="Janssen P.H."/>
            <person name="Henrissat B."/>
            <person name="Coutinho P.M."/>
            <person name="Wu M."/>
            <person name="Xie G."/>
            <person name="Haft D.H."/>
            <person name="Sait M."/>
            <person name="Badger J."/>
            <person name="Barabote R.D."/>
            <person name="Bradley B."/>
            <person name="Brettin T.S."/>
            <person name="Brinkac L.M."/>
            <person name="Bruce D."/>
            <person name="Creasy T."/>
            <person name="Daugherty S.C."/>
            <person name="Davidsen T.M."/>
            <person name="DeBoy R.T."/>
            <person name="Detter J.C."/>
            <person name="Dodson R.J."/>
            <person name="Durkin A.S."/>
            <person name="Ganapathy A."/>
            <person name="Gwinn-Giglio M."/>
            <person name="Han C.S."/>
            <person name="Khouri H."/>
            <person name="Kiss H."/>
            <person name="Kothari S.P."/>
            <person name="Madupu R."/>
            <person name="Nelson K.E."/>
            <person name="Nelson W.C."/>
            <person name="Paulsen I."/>
            <person name="Penn K."/>
            <person name="Ren Q."/>
            <person name="Rosovitz M.J."/>
            <person name="Selengut J.D."/>
            <person name="Shrivastava S."/>
            <person name="Sullivan S.A."/>
            <person name="Tapia R."/>
            <person name="Thompson L.S."/>
            <person name="Watkins K.L."/>
            <person name="Yang Q."/>
            <person name="Yu C."/>
            <person name="Zafar N."/>
            <person name="Zhou L."/>
            <person name="Kuske C.R."/>
        </authorList>
    </citation>
    <scope>NUCLEOTIDE SEQUENCE [LARGE SCALE GENOMIC DNA]</scope>
    <source>
        <strain evidence="8 9">Ellin345</strain>
    </source>
</reference>
<dbReference type="InterPro" id="IPR004095">
    <property type="entry name" value="TGS"/>
</dbReference>
<dbReference type="EnsemblBacteria" id="ABF42199">
    <property type="protein sequence ID" value="ABF42199"/>
    <property type="gene ID" value="Acid345_3198"/>
</dbReference>
<dbReference type="HOGENOM" id="CLU_018395_0_1_0"/>
<dbReference type="Gene3D" id="3.10.20.30">
    <property type="match status" value="1"/>
</dbReference>
<dbReference type="GO" id="GO:0005524">
    <property type="term" value="F:ATP binding"/>
    <property type="evidence" value="ECO:0007669"/>
    <property type="project" value="UniProtKB-UniRule"/>
</dbReference>
<dbReference type="PIRSF" id="PIRSF006641">
    <property type="entry name" value="CHP00092"/>
    <property type="match status" value="1"/>
</dbReference>
<dbReference type="STRING" id="204669.Acid345_3198"/>
<comment type="function">
    <text evidence="5">ATPase that binds to both the 70S ribosome and the 50S ribosomal subunit in a nucleotide-independent manner.</text>
</comment>
<dbReference type="CDD" id="cd04867">
    <property type="entry name" value="TGS_YchF_OLA1"/>
    <property type="match status" value="1"/>
</dbReference>
<gene>
    <name evidence="5" type="primary">ychF</name>
    <name evidence="8" type="ordered locus">Acid345_3198</name>
</gene>
<keyword evidence="6" id="KW-0175">Coiled coil</keyword>
<dbReference type="InterPro" id="IPR006073">
    <property type="entry name" value="GTP-bd"/>
</dbReference>
<dbReference type="Proteomes" id="UP000002432">
    <property type="component" value="Chromosome"/>
</dbReference>
<evidence type="ECO:0000256" key="1">
    <source>
        <dbReference type="ARBA" id="ARBA00001946"/>
    </source>
</evidence>
<proteinExistence type="inferred from homology"/>
<dbReference type="Gene3D" id="1.10.150.300">
    <property type="entry name" value="TGS-like domain"/>
    <property type="match status" value="1"/>
</dbReference>
<evidence type="ECO:0000256" key="2">
    <source>
        <dbReference type="ARBA" id="ARBA00022723"/>
    </source>
</evidence>
<keyword evidence="9" id="KW-1185">Reference proteome</keyword>
<dbReference type="GO" id="GO:0016887">
    <property type="term" value="F:ATP hydrolysis activity"/>
    <property type="evidence" value="ECO:0007669"/>
    <property type="project" value="UniProtKB-UniRule"/>
</dbReference>
<dbReference type="GO" id="GO:0005737">
    <property type="term" value="C:cytoplasm"/>
    <property type="evidence" value="ECO:0007669"/>
    <property type="project" value="TreeGrafter"/>
</dbReference>
<name>Q1ILQ1_KORVE</name>
<dbReference type="GO" id="GO:0043023">
    <property type="term" value="F:ribosomal large subunit binding"/>
    <property type="evidence" value="ECO:0007669"/>
    <property type="project" value="UniProtKB-UniRule"/>
</dbReference>
<dbReference type="InterPro" id="IPR004396">
    <property type="entry name" value="ATPase_YchF/OLA1"/>
</dbReference>
<dbReference type="InterPro" id="IPR023192">
    <property type="entry name" value="TGS-like_dom_sf"/>
</dbReference>
<keyword evidence="3 5" id="KW-0547">Nucleotide-binding</keyword>
<dbReference type="KEGG" id="aba:Acid345_3198"/>
<evidence type="ECO:0000256" key="4">
    <source>
        <dbReference type="ARBA" id="ARBA00022840"/>
    </source>
</evidence>
<evidence type="ECO:0000313" key="8">
    <source>
        <dbReference type="EMBL" id="ABF42199.1"/>
    </source>
</evidence>
<dbReference type="SUPFAM" id="SSF52540">
    <property type="entry name" value="P-loop containing nucleoside triphosphate hydrolases"/>
    <property type="match status" value="1"/>
</dbReference>
<dbReference type="GO" id="GO:0046872">
    <property type="term" value="F:metal ion binding"/>
    <property type="evidence" value="ECO:0007669"/>
    <property type="project" value="UniProtKB-KW"/>
</dbReference>
<dbReference type="PANTHER" id="PTHR23305">
    <property type="entry name" value="OBG GTPASE FAMILY"/>
    <property type="match status" value="1"/>
</dbReference>
<keyword evidence="2" id="KW-0479">Metal-binding</keyword>
<evidence type="ECO:0000256" key="3">
    <source>
        <dbReference type="ARBA" id="ARBA00022741"/>
    </source>
</evidence>
<dbReference type="Gene3D" id="3.40.50.300">
    <property type="entry name" value="P-loop containing nucleotide triphosphate hydrolases"/>
    <property type="match status" value="1"/>
</dbReference>
<dbReference type="EMBL" id="CP000360">
    <property type="protein sequence ID" value="ABF42199.1"/>
    <property type="molecule type" value="Genomic_DNA"/>
</dbReference>
<dbReference type="GO" id="GO:0005525">
    <property type="term" value="F:GTP binding"/>
    <property type="evidence" value="ECO:0007669"/>
    <property type="project" value="InterPro"/>
</dbReference>
<evidence type="ECO:0000256" key="6">
    <source>
        <dbReference type="SAM" id="Coils"/>
    </source>
</evidence>
<comment type="cofactor">
    <cofactor evidence="1">
        <name>Mg(2+)</name>
        <dbReference type="ChEBI" id="CHEBI:18420"/>
    </cofactor>
</comment>
<dbReference type="PROSITE" id="PS51880">
    <property type="entry name" value="TGS"/>
    <property type="match status" value="1"/>
</dbReference>
<comment type="caution">
    <text evidence="5">Lacks conserved residue(s) required for the propagation of feature annotation.</text>
</comment>
<dbReference type="SUPFAM" id="SSF81271">
    <property type="entry name" value="TGS-like"/>
    <property type="match status" value="1"/>
</dbReference>
<dbReference type="eggNOG" id="COG0012">
    <property type="taxonomic scope" value="Bacteria"/>
</dbReference>
<dbReference type="InterPro" id="IPR027417">
    <property type="entry name" value="P-loop_NTPase"/>
</dbReference>
<dbReference type="HAMAP" id="MF_00944">
    <property type="entry name" value="YchF_OLA1_ATPase"/>
    <property type="match status" value="1"/>
</dbReference>
<feature type="domain" description="TGS" evidence="7">
    <location>
        <begin position="275"/>
        <end position="358"/>
    </location>
</feature>
<evidence type="ECO:0000259" key="7">
    <source>
        <dbReference type="PROSITE" id="PS51880"/>
    </source>
</evidence>
<dbReference type="InterPro" id="IPR012675">
    <property type="entry name" value="Beta-grasp_dom_sf"/>
</dbReference>
<dbReference type="InterPro" id="IPR013029">
    <property type="entry name" value="YchF_C"/>
</dbReference>
<accession>Q1ILQ1</accession>
<dbReference type="Pfam" id="PF06071">
    <property type="entry name" value="YchF-GTPase_C"/>
    <property type="match status" value="1"/>
</dbReference>
<organism evidence="8 9">
    <name type="scientific">Koribacter versatilis (strain Ellin345)</name>
    <dbReference type="NCBI Taxonomy" id="204669"/>
    <lineage>
        <taxon>Bacteria</taxon>
        <taxon>Pseudomonadati</taxon>
        <taxon>Acidobacteriota</taxon>
        <taxon>Terriglobia</taxon>
        <taxon>Terriglobales</taxon>
        <taxon>Candidatus Korobacteraceae</taxon>
        <taxon>Candidatus Korobacter</taxon>
    </lineage>
</organism>
<dbReference type="RefSeq" id="WP_011523998.1">
    <property type="nucleotide sequence ID" value="NC_008009.1"/>
</dbReference>
<evidence type="ECO:0000313" key="9">
    <source>
        <dbReference type="Proteomes" id="UP000002432"/>
    </source>
</evidence>
<protein>
    <recommendedName>
        <fullName evidence="5">Ribosome-binding ATPase YchF</fullName>
    </recommendedName>
</protein>
<dbReference type="NCBIfam" id="TIGR00092">
    <property type="entry name" value="redox-regulated ATPase YchF"/>
    <property type="match status" value="1"/>
</dbReference>
<dbReference type="FunFam" id="3.10.20.30:FF:000001">
    <property type="entry name" value="Ribosome-binding ATPase YchF"/>
    <property type="match status" value="1"/>
</dbReference>
<comment type="similarity">
    <text evidence="5">Belongs to the TRAFAC class OBG-HflX-like GTPase superfamily. OBG GTPase family. YchF/OLA1 subfamily.</text>
</comment>
<dbReference type="AlphaFoldDB" id="Q1ILQ1"/>
<dbReference type="Pfam" id="PF01926">
    <property type="entry name" value="MMR_HSR1"/>
    <property type="match status" value="1"/>
</dbReference>
<keyword evidence="4 5" id="KW-0067">ATP-binding</keyword>
<sequence>MKTGIVGLPQVGKTSLFVMLTKADVSNRSSNPREAHLGIAVVPDERLDKLAALFNPKRLIHARVEYADVAAISQEALKETAFAANLRNVDALAHVIRAFDDPSIPHVGVIDPLRDIKNLDFDLLVNDLGQVEKRLERVEKDLKKMRSADLEKEFELLKRAKTHLETERPLREMEMTADDKKRFRGFMFLSEKPMLYVLNIGESTTLGDDLENAVAKYGLAEVVSRPNTGAVAVCAKVEAELAQMSDEDAAEFLGSYGLRESGLVRLIRKTYELLGVMSFFTVGEDECRAWTVEQGSRAQNAAGAIHTDLEKHFIRAEVIHWDTLLAAGSEAVARSQGTMRLEGKEYIVKDGDIMHIRHSG</sequence>
<dbReference type="OrthoDB" id="9807318at2"/>
<dbReference type="PANTHER" id="PTHR23305:SF18">
    <property type="entry name" value="OBG-TYPE G DOMAIN-CONTAINING PROTEIN"/>
    <property type="match status" value="1"/>
</dbReference>
<dbReference type="InterPro" id="IPR012676">
    <property type="entry name" value="TGS-like"/>
</dbReference>
<feature type="coiled-coil region" evidence="6">
    <location>
        <begin position="121"/>
        <end position="167"/>
    </location>
</feature>
<evidence type="ECO:0000256" key="5">
    <source>
        <dbReference type="HAMAP-Rule" id="MF_00944"/>
    </source>
</evidence>
<dbReference type="PRINTS" id="PR00326">
    <property type="entry name" value="GTP1OBG"/>
</dbReference>